<name>K9EU69_9ACTO</name>
<gene>
    <name evidence="1" type="ORF">HMPREF9233_01459</name>
</gene>
<sequence>MSERNQFVISLVDLPHQEGSIIHSEETYTAPADMGLELIAVPEGSPLETSLDITSVSEGVFIGGTVNFEVRGQCARCLRDISDEREQKIADLAYYPERRDALMAEGDEDAEEHAVVDHDAVDIESILRDAIVLNLPFKPLCSPDCRGLCSGCGQRLDDLPADHHHQAPPIRSAALDALEAQLRAGGATDENSAA</sequence>
<dbReference type="Proteomes" id="UP000009888">
    <property type="component" value="Unassembled WGS sequence"/>
</dbReference>
<dbReference type="Pfam" id="PF02620">
    <property type="entry name" value="YceD"/>
    <property type="match status" value="1"/>
</dbReference>
<dbReference type="InterPro" id="IPR003772">
    <property type="entry name" value="YceD"/>
</dbReference>
<protein>
    <recommendedName>
        <fullName evidence="3">DUF177 domain-containing protein</fullName>
    </recommendedName>
</protein>
<reference evidence="1 2" key="1">
    <citation type="submission" date="2012-09" db="EMBL/GenBank/DDBJ databases">
        <title>The Genome Sequence of Actinobaculum massiliae ACS-171-V-COL2.</title>
        <authorList>
            <consortium name="The Broad Institute Genome Sequencing Platform"/>
            <person name="Earl A."/>
            <person name="Ward D."/>
            <person name="Feldgarden M."/>
            <person name="Gevers D."/>
            <person name="Saerens B."/>
            <person name="Vaneechoutte M."/>
            <person name="Walker B."/>
            <person name="Young S.K."/>
            <person name="Zeng Q."/>
            <person name="Gargeya S."/>
            <person name="Fitzgerald M."/>
            <person name="Haas B."/>
            <person name="Abouelleil A."/>
            <person name="Alvarado L."/>
            <person name="Arachchi H.M."/>
            <person name="Berlin A."/>
            <person name="Chapman S.B."/>
            <person name="Goldberg J."/>
            <person name="Griggs A."/>
            <person name="Gujja S."/>
            <person name="Hansen M."/>
            <person name="Howarth C."/>
            <person name="Imamovic A."/>
            <person name="Larimer J."/>
            <person name="McCowen C."/>
            <person name="Montmayeur A."/>
            <person name="Murphy C."/>
            <person name="Neiman D."/>
            <person name="Pearson M."/>
            <person name="Priest M."/>
            <person name="Roberts A."/>
            <person name="Saif S."/>
            <person name="Shea T."/>
            <person name="Sisk P."/>
            <person name="Sykes S."/>
            <person name="Wortman J."/>
            <person name="Nusbaum C."/>
            <person name="Birren B."/>
        </authorList>
    </citation>
    <scope>NUCLEOTIDE SEQUENCE [LARGE SCALE GENOMIC DNA]</scope>
    <source>
        <strain evidence="2">ACS-171-V-Col2</strain>
    </source>
</reference>
<dbReference type="STRING" id="202789.GCA_001457435_00647"/>
<dbReference type="PATRIC" id="fig|883066.3.peg.1522"/>
<dbReference type="RefSeq" id="WP_007001664.1">
    <property type="nucleotide sequence ID" value="NZ_JH992956.1"/>
</dbReference>
<proteinExistence type="predicted"/>
<evidence type="ECO:0000313" key="1">
    <source>
        <dbReference type="EMBL" id="EKU94512.1"/>
    </source>
</evidence>
<dbReference type="AlphaFoldDB" id="K9EU69"/>
<evidence type="ECO:0008006" key="3">
    <source>
        <dbReference type="Google" id="ProtNLM"/>
    </source>
</evidence>
<comment type="caution">
    <text evidence="1">The sequence shown here is derived from an EMBL/GenBank/DDBJ whole genome shotgun (WGS) entry which is preliminary data.</text>
</comment>
<dbReference type="EMBL" id="AGWL01000008">
    <property type="protein sequence ID" value="EKU94512.1"/>
    <property type="molecule type" value="Genomic_DNA"/>
</dbReference>
<accession>K9EU69</accession>
<dbReference type="PANTHER" id="PTHR34374">
    <property type="entry name" value="LARGE RIBOSOMAL RNA SUBUNIT ACCUMULATION PROTEIN YCED HOMOLOG 1, CHLOROPLASTIC"/>
    <property type="match status" value="1"/>
</dbReference>
<organism evidence="1 2">
    <name type="scientific">Actinobaculum massiliense ACS-171-V-Col2</name>
    <dbReference type="NCBI Taxonomy" id="883066"/>
    <lineage>
        <taxon>Bacteria</taxon>
        <taxon>Bacillati</taxon>
        <taxon>Actinomycetota</taxon>
        <taxon>Actinomycetes</taxon>
        <taxon>Actinomycetales</taxon>
        <taxon>Actinomycetaceae</taxon>
        <taxon>Actinobaculum</taxon>
    </lineage>
</organism>
<evidence type="ECO:0000313" key="2">
    <source>
        <dbReference type="Proteomes" id="UP000009888"/>
    </source>
</evidence>
<dbReference type="eggNOG" id="COG1399">
    <property type="taxonomic scope" value="Bacteria"/>
</dbReference>
<dbReference type="PANTHER" id="PTHR34374:SF1">
    <property type="entry name" value="LARGE RIBOSOMAL RNA SUBUNIT ACCUMULATION PROTEIN YCED HOMOLOG 1, CHLOROPLASTIC"/>
    <property type="match status" value="1"/>
</dbReference>
<keyword evidence="2" id="KW-1185">Reference proteome</keyword>
<dbReference type="HOGENOM" id="CLU_100236_0_0_11"/>